<organism evidence="2 3">
    <name type="scientific">Pendulispora albinea</name>
    <dbReference type="NCBI Taxonomy" id="2741071"/>
    <lineage>
        <taxon>Bacteria</taxon>
        <taxon>Pseudomonadati</taxon>
        <taxon>Myxococcota</taxon>
        <taxon>Myxococcia</taxon>
        <taxon>Myxococcales</taxon>
        <taxon>Sorangiineae</taxon>
        <taxon>Pendulisporaceae</taxon>
        <taxon>Pendulispora</taxon>
    </lineage>
</organism>
<evidence type="ECO:0000313" key="3">
    <source>
        <dbReference type="Proteomes" id="UP001370348"/>
    </source>
</evidence>
<reference evidence="2 3" key="1">
    <citation type="submission" date="2021-12" db="EMBL/GenBank/DDBJ databases">
        <title>Discovery of the Pendulisporaceae a myxobacterial family with distinct sporulation behavior and unique specialized metabolism.</title>
        <authorList>
            <person name="Garcia R."/>
            <person name="Popoff A."/>
            <person name="Bader C.D."/>
            <person name="Loehr J."/>
            <person name="Walesch S."/>
            <person name="Walt C."/>
            <person name="Boldt J."/>
            <person name="Bunk B."/>
            <person name="Haeckl F.J.F.P.J."/>
            <person name="Gunesch A.P."/>
            <person name="Birkelbach J."/>
            <person name="Nuebel U."/>
            <person name="Pietschmann T."/>
            <person name="Bach T."/>
            <person name="Mueller R."/>
        </authorList>
    </citation>
    <scope>NUCLEOTIDE SEQUENCE [LARGE SCALE GENOMIC DNA]</scope>
    <source>
        <strain evidence="2 3">MSr11954</strain>
    </source>
</reference>
<dbReference type="RefSeq" id="WP_394828423.1">
    <property type="nucleotide sequence ID" value="NZ_CP089984.1"/>
</dbReference>
<keyword evidence="3" id="KW-1185">Reference proteome</keyword>
<sequence>MGLRLLVFDGTSKKGERLLRSAWSTGAPLYRALNRVDAYHGATSWADALGWLVNIHRGEIISEIQYWGHGKWGTVFIANDVLNAHALEAGHPLHAPLAAVRARLLPDARALMWFRTCETFGAKAGQDFAARLAHFLGARVAGHTHVIDVFQSGLHGLYPNEVPHWSAREGLAEGSPEAPVLAKRSSPFEPHTIHFMNGAVPEPWFSR</sequence>
<proteinExistence type="predicted"/>
<evidence type="ECO:0000313" key="2">
    <source>
        <dbReference type="EMBL" id="WXB18797.1"/>
    </source>
</evidence>
<accession>A0ABZ2M8H6</accession>
<dbReference type="Proteomes" id="UP001370348">
    <property type="component" value="Chromosome"/>
</dbReference>
<dbReference type="EMBL" id="CP089984">
    <property type="protein sequence ID" value="WXB18797.1"/>
    <property type="molecule type" value="Genomic_DNA"/>
</dbReference>
<name>A0ABZ2M8H6_9BACT</name>
<dbReference type="Pfam" id="PF14252">
    <property type="entry name" value="DUF4347"/>
    <property type="match status" value="1"/>
</dbReference>
<evidence type="ECO:0000259" key="1">
    <source>
        <dbReference type="Pfam" id="PF14252"/>
    </source>
</evidence>
<feature type="domain" description="DUF4347" evidence="1">
    <location>
        <begin position="59"/>
        <end position="145"/>
    </location>
</feature>
<dbReference type="InterPro" id="IPR025592">
    <property type="entry name" value="DUF4347"/>
</dbReference>
<gene>
    <name evidence="2" type="ORF">LZC94_16360</name>
</gene>
<protein>
    <submittedName>
        <fullName evidence="2">DUF4347 domain-containing protein</fullName>
    </submittedName>
</protein>